<keyword evidence="3" id="KW-1185">Reference proteome</keyword>
<keyword evidence="1" id="KW-0472">Membrane</keyword>
<protein>
    <submittedName>
        <fullName evidence="2">Fatty acid desaturase</fullName>
    </submittedName>
</protein>
<accession>A0ABS2M679</accession>
<keyword evidence="1" id="KW-0812">Transmembrane</keyword>
<evidence type="ECO:0000256" key="1">
    <source>
        <dbReference type="SAM" id="Phobius"/>
    </source>
</evidence>
<name>A0ABS2M679_9ACTN</name>
<dbReference type="EMBL" id="JAFBBZ010000001">
    <property type="protein sequence ID" value="MBM7506695.1"/>
    <property type="molecule type" value="Genomic_DNA"/>
</dbReference>
<organism evidence="2 3">
    <name type="scientific">Nocardioides salarius</name>
    <dbReference type="NCBI Taxonomy" id="374513"/>
    <lineage>
        <taxon>Bacteria</taxon>
        <taxon>Bacillati</taxon>
        <taxon>Actinomycetota</taxon>
        <taxon>Actinomycetes</taxon>
        <taxon>Propionibacteriales</taxon>
        <taxon>Nocardioidaceae</taxon>
        <taxon>Nocardioides</taxon>
    </lineage>
</organism>
<dbReference type="Proteomes" id="UP000732378">
    <property type="component" value="Unassembled WGS sequence"/>
</dbReference>
<dbReference type="RefSeq" id="WP_193669190.1">
    <property type="nucleotide sequence ID" value="NZ_CAXICV010000061.1"/>
</dbReference>
<evidence type="ECO:0000313" key="2">
    <source>
        <dbReference type="EMBL" id="MBM7506695.1"/>
    </source>
</evidence>
<feature type="transmembrane region" description="Helical" evidence="1">
    <location>
        <begin position="88"/>
        <end position="108"/>
    </location>
</feature>
<sequence>MSKERARRREAREHEQALLAAARAAEAERRERRAARRRAVASWLPERSRTGRPTGIVAERERRQRTTTVVLVVVLNVLVALLTDGWAWPALSLVVSALAAPVLHTLLFRR</sequence>
<proteinExistence type="predicted"/>
<gene>
    <name evidence="2" type="ORF">JOE61_000509</name>
</gene>
<comment type="caution">
    <text evidence="2">The sequence shown here is derived from an EMBL/GenBank/DDBJ whole genome shotgun (WGS) entry which is preliminary data.</text>
</comment>
<evidence type="ECO:0000313" key="3">
    <source>
        <dbReference type="Proteomes" id="UP000732378"/>
    </source>
</evidence>
<keyword evidence="1" id="KW-1133">Transmembrane helix</keyword>
<reference evidence="2 3" key="1">
    <citation type="submission" date="2021-01" db="EMBL/GenBank/DDBJ databases">
        <title>Sequencing the genomes of 1000 actinobacteria strains.</title>
        <authorList>
            <person name="Klenk H.-P."/>
        </authorList>
    </citation>
    <scope>NUCLEOTIDE SEQUENCE [LARGE SCALE GENOMIC DNA]</scope>
    <source>
        <strain evidence="2 3">DSM 18239</strain>
    </source>
</reference>
<feature type="transmembrane region" description="Helical" evidence="1">
    <location>
        <begin position="66"/>
        <end position="82"/>
    </location>
</feature>